<evidence type="ECO:0000259" key="1">
    <source>
        <dbReference type="Pfam" id="PF06568"/>
    </source>
</evidence>
<dbReference type="AlphaFoldDB" id="A0A4R1MZZ3"/>
<dbReference type="Pfam" id="PF06568">
    <property type="entry name" value="YjiS-like"/>
    <property type="match status" value="1"/>
</dbReference>
<comment type="caution">
    <text evidence="2">The sequence shown here is derived from an EMBL/GenBank/DDBJ whole genome shotgun (WGS) entry which is preliminary data.</text>
</comment>
<sequence>MQHAPALYIEPVDFVGRIQHAIEDFRFGRKQNKAFRNTVRELSGLSDHELADIGVERSDIVAVARECAAS</sequence>
<dbReference type="Proteomes" id="UP000295673">
    <property type="component" value="Unassembled WGS sequence"/>
</dbReference>
<keyword evidence="3" id="KW-1185">Reference proteome</keyword>
<dbReference type="RefSeq" id="WP_132862208.1">
    <property type="nucleotide sequence ID" value="NZ_SMGR01000007.1"/>
</dbReference>
<organism evidence="2 3">
    <name type="scientific">Shimia isoporae</name>
    <dbReference type="NCBI Taxonomy" id="647720"/>
    <lineage>
        <taxon>Bacteria</taxon>
        <taxon>Pseudomonadati</taxon>
        <taxon>Pseudomonadota</taxon>
        <taxon>Alphaproteobacteria</taxon>
        <taxon>Rhodobacterales</taxon>
        <taxon>Roseobacteraceae</taxon>
    </lineage>
</organism>
<evidence type="ECO:0000313" key="2">
    <source>
        <dbReference type="EMBL" id="TCK98866.1"/>
    </source>
</evidence>
<evidence type="ECO:0000313" key="3">
    <source>
        <dbReference type="Proteomes" id="UP000295673"/>
    </source>
</evidence>
<accession>A0A4R1MZZ3</accession>
<feature type="domain" description="YjiS-like" evidence="1">
    <location>
        <begin position="33"/>
        <end position="60"/>
    </location>
</feature>
<dbReference type="InterPro" id="IPR009506">
    <property type="entry name" value="YjiS-like"/>
</dbReference>
<dbReference type="OrthoDB" id="8244198at2"/>
<reference evidence="2 3" key="1">
    <citation type="submission" date="2019-03" db="EMBL/GenBank/DDBJ databases">
        <title>Genomic Encyclopedia of Archaeal and Bacterial Type Strains, Phase II (KMG-II): from individual species to whole genera.</title>
        <authorList>
            <person name="Goeker M."/>
        </authorList>
    </citation>
    <scope>NUCLEOTIDE SEQUENCE [LARGE SCALE GENOMIC DNA]</scope>
    <source>
        <strain evidence="2 3">DSM 26433</strain>
    </source>
</reference>
<dbReference type="EMBL" id="SMGR01000007">
    <property type="protein sequence ID" value="TCK98866.1"/>
    <property type="molecule type" value="Genomic_DNA"/>
</dbReference>
<gene>
    <name evidence="2" type="ORF">BXY66_4108</name>
</gene>
<name>A0A4R1MZZ3_9RHOB</name>
<protein>
    <submittedName>
        <fullName evidence="2">Uncharacterized protein DUF1127</fullName>
    </submittedName>
</protein>
<proteinExistence type="predicted"/>